<dbReference type="AlphaFoldDB" id="A0AAD1XFG0"/>
<keyword evidence="5" id="KW-0175">Coiled coil</keyword>
<organism evidence="9 10">
    <name type="scientific">Euplotes crassus</name>
    <dbReference type="NCBI Taxonomy" id="5936"/>
    <lineage>
        <taxon>Eukaryota</taxon>
        <taxon>Sar</taxon>
        <taxon>Alveolata</taxon>
        <taxon>Ciliophora</taxon>
        <taxon>Intramacronucleata</taxon>
        <taxon>Spirotrichea</taxon>
        <taxon>Hypotrichia</taxon>
        <taxon>Euplotida</taxon>
        <taxon>Euplotidae</taxon>
        <taxon>Moneuplotes</taxon>
    </lineage>
</organism>
<dbReference type="InterPro" id="IPR050701">
    <property type="entry name" value="Histone_Mod_Regulator"/>
</dbReference>
<feature type="compositionally biased region" description="Polar residues" evidence="6">
    <location>
        <begin position="1142"/>
        <end position="1151"/>
    </location>
</feature>
<evidence type="ECO:0000256" key="2">
    <source>
        <dbReference type="ARBA" id="ARBA00022771"/>
    </source>
</evidence>
<dbReference type="Gene3D" id="3.30.40.10">
    <property type="entry name" value="Zinc/RING finger domain, C3HC4 (zinc finger)"/>
    <property type="match status" value="2"/>
</dbReference>
<evidence type="ECO:0000259" key="7">
    <source>
        <dbReference type="PROSITE" id="PS50016"/>
    </source>
</evidence>
<comment type="caution">
    <text evidence="9">The sequence shown here is derived from an EMBL/GenBank/DDBJ whole genome shotgun (WGS) entry which is preliminary data.</text>
</comment>
<keyword evidence="2 4" id="KW-0863">Zinc-finger</keyword>
<evidence type="ECO:0000256" key="5">
    <source>
        <dbReference type="SAM" id="Coils"/>
    </source>
</evidence>
<dbReference type="InterPro" id="IPR001965">
    <property type="entry name" value="Znf_PHD"/>
</dbReference>
<dbReference type="PROSITE" id="PS51805">
    <property type="entry name" value="EPHD"/>
    <property type="match status" value="1"/>
</dbReference>
<dbReference type="PANTHER" id="PTHR13793">
    <property type="entry name" value="PHD FINGER PROTEINS"/>
    <property type="match status" value="1"/>
</dbReference>
<dbReference type="SMART" id="SM00249">
    <property type="entry name" value="PHD"/>
    <property type="match status" value="2"/>
</dbReference>
<reference evidence="9" key="1">
    <citation type="submission" date="2023-07" db="EMBL/GenBank/DDBJ databases">
        <authorList>
            <consortium name="AG Swart"/>
            <person name="Singh M."/>
            <person name="Singh A."/>
            <person name="Seah K."/>
            <person name="Emmerich C."/>
        </authorList>
    </citation>
    <scope>NUCLEOTIDE SEQUENCE</scope>
    <source>
        <strain evidence="9">DP1</strain>
    </source>
</reference>
<sequence>MNISQLINQDRKNRLDNLTSGGAAGSFNMNFISRILDGNNNQEEEKQYVPRNMREPSILSSRGAFTGAPNTKPKIYGPMFDPNQKSHPSTEYSYSSSGKNSCKTKYGSKSKNIIDLENPSEICKFVQFKDPLLPKPTLSEKAYDKIFPDVDKNKKPRDILQDKKNLQEKLTDAKGGRLYGIHRDGTNLHNKYYQNNLSGVKSCSSRLRQIGPRYIPGWNKMPLSEKLSLQRQRKEFDSEHEEMEEIKRTTLIKEDNKKRRREQKRNDKFQEEINKNQKQLQEEMDRRYIKYIKEKKRKQRHFQEESVGKLHDTKMCANGWMKTNLNSGPKEDKAVDIKSMIDLDFDPSEMGKPKTKIVFKKEQPMDIGAAHIKHEIEDANDLSNSLHENSIKKEEVDGSEQELHTNENLKALEEEKNKIRAEVKERVKKLNIQGKIGGDSESIEEILIETKRDAKKRRDAKRLKIIKSAQKSVIVLSDSYHGSHEDDIQEIPKSNADIEVIKSSLENPDSIMQQKEAASYLDCQKSYDKEQTEYDNDEIPLKILDEKKMKKKTEDRKQKKFETRKENYMKSKRFRKRLSALTIKQRVDRKKLALEALGQFNIQSAPQVMEIKPKEMKIYGREEIVEEVIQQKKEANNKDSNHKNDNNNQKNQKDDSSDNGSEKYCLDSCGDEDKPTRKKKQRTNSDIELIKQVTQDIISVLSDSDQECKKKQKEEPPKPKLPQSGVNPLDLENAFNNSIRSRGDSCISGMTISKDQEDPEDYQIYNEADEQCYDFDKTKYDKIVQHENNNEEFMRCDICMDNFSEASDTLVICELCNVAVHQKCYGKDLKDSIPKDAWYCNRCKYLHEDNKMDPDDIKCYLCSDLKGCIVKSQEKWAHVTCVLWVPEISYKDFETKTEIIGNVSNERWLLKCSYCKSRGAALQCQQKFCSRNFHVRCAISSGVIVSWSKMIKDQKDANQGQESEKLKYLIFCKRHLRRYKEGKIKKEHIVDETTITPIGGIEKVLYTPCDDRVEPEEETSREISNDTSKEIVDPDNFIVYENTVIDQAKRRMARKRKRNSVKNTNDSQNPSNTETSLKKNQEELVQSEASRMKTRSQKKNKLVNLAGKSVQEYNLFNAPDDEDNTKSHITKRRRVDDDHDNAPSSSQTSHKYISKSRQSEYKNMKTQEPEERCTKITDEKEIPLSDMSDEKKKTKSASKVEKHFEEELDIDMDELAKILSQ</sequence>
<dbReference type="GO" id="GO:0006357">
    <property type="term" value="P:regulation of transcription by RNA polymerase II"/>
    <property type="evidence" value="ECO:0007669"/>
    <property type="project" value="TreeGrafter"/>
</dbReference>
<feature type="coiled-coil region" evidence="5">
    <location>
        <begin position="402"/>
        <end position="429"/>
    </location>
</feature>
<evidence type="ECO:0000313" key="10">
    <source>
        <dbReference type="Proteomes" id="UP001295684"/>
    </source>
</evidence>
<dbReference type="CDD" id="cd15571">
    <property type="entry name" value="ePHD"/>
    <property type="match status" value="1"/>
</dbReference>
<keyword evidence="1" id="KW-0479">Metal-binding</keyword>
<feature type="compositionally biased region" description="Basic and acidic residues" evidence="6">
    <location>
        <begin position="706"/>
        <end position="718"/>
    </location>
</feature>
<feature type="domain" description="PHD-type" evidence="7">
    <location>
        <begin position="793"/>
        <end position="846"/>
    </location>
</feature>
<dbReference type="InterPro" id="IPR011011">
    <property type="entry name" value="Znf_FYVE_PHD"/>
</dbReference>
<evidence type="ECO:0000259" key="8">
    <source>
        <dbReference type="PROSITE" id="PS51805"/>
    </source>
</evidence>
<protein>
    <submittedName>
        <fullName evidence="9">Uncharacterized protein</fullName>
    </submittedName>
</protein>
<feature type="region of interest" description="Disordered" evidence="6">
    <location>
        <begin position="1049"/>
        <end position="1205"/>
    </location>
</feature>
<dbReference type="Proteomes" id="UP001295684">
    <property type="component" value="Unassembled WGS sequence"/>
</dbReference>
<feature type="region of interest" description="Disordered" evidence="6">
    <location>
        <begin position="634"/>
        <end position="683"/>
    </location>
</feature>
<feature type="region of interest" description="Disordered" evidence="6">
    <location>
        <begin position="60"/>
        <end position="101"/>
    </location>
</feature>
<evidence type="ECO:0000256" key="6">
    <source>
        <dbReference type="SAM" id="MobiDB-lite"/>
    </source>
</evidence>
<proteinExistence type="predicted"/>
<dbReference type="EMBL" id="CAMPGE010011241">
    <property type="protein sequence ID" value="CAI2370078.1"/>
    <property type="molecule type" value="Genomic_DNA"/>
</dbReference>
<dbReference type="GO" id="GO:0008270">
    <property type="term" value="F:zinc ion binding"/>
    <property type="evidence" value="ECO:0007669"/>
    <property type="project" value="UniProtKB-KW"/>
</dbReference>
<feature type="compositionally biased region" description="Basic residues" evidence="6">
    <location>
        <begin position="1050"/>
        <end position="1060"/>
    </location>
</feature>
<keyword evidence="3" id="KW-0862">Zinc</keyword>
<evidence type="ECO:0000313" key="9">
    <source>
        <dbReference type="EMBL" id="CAI2370078.1"/>
    </source>
</evidence>
<evidence type="ECO:0000256" key="3">
    <source>
        <dbReference type="ARBA" id="ARBA00022833"/>
    </source>
</evidence>
<dbReference type="CDD" id="cd15492">
    <property type="entry name" value="PHD_BRPF_JADE_like"/>
    <property type="match status" value="1"/>
</dbReference>
<feature type="compositionally biased region" description="Basic and acidic residues" evidence="6">
    <location>
        <begin position="1157"/>
        <end position="1205"/>
    </location>
</feature>
<evidence type="ECO:0000256" key="4">
    <source>
        <dbReference type="PROSITE-ProRule" id="PRU00146"/>
    </source>
</evidence>
<feature type="region of interest" description="Disordered" evidence="6">
    <location>
        <begin position="256"/>
        <end position="278"/>
    </location>
</feature>
<dbReference type="PANTHER" id="PTHR13793:SF107">
    <property type="entry name" value="BROMODOMAIN-CONTAINING PROTEIN HOMOLOG"/>
    <property type="match status" value="1"/>
</dbReference>
<dbReference type="InterPro" id="IPR013083">
    <property type="entry name" value="Znf_RING/FYVE/PHD"/>
</dbReference>
<dbReference type="InterPro" id="IPR034732">
    <property type="entry name" value="EPHD"/>
</dbReference>
<gene>
    <name evidence="9" type="ORF">ECRASSUSDP1_LOCUS11386</name>
</gene>
<feature type="domain" description="PHD-type" evidence="8">
    <location>
        <begin position="856"/>
        <end position="976"/>
    </location>
</feature>
<feature type="compositionally biased region" description="Basic and acidic residues" evidence="6">
    <location>
        <begin position="264"/>
        <end position="278"/>
    </location>
</feature>
<feature type="compositionally biased region" description="Polar residues" evidence="6">
    <location>
        <begin position="1061"/>
        <end position="1075"/>
    </location>
</feature>
<dbReference type="InterPro" id="IPR019787">
    <property type="entry name" value="Znf_PHD-finger"/>
</dbReference>
<feature type="compositionally biased region" description="Basic and acidic residues" evidence="6">
    <location>
        <begin position="634"/>
        <end position="675"/>
    </location>
</feature>
<dbReference type="SUPFAM" id="SSF57903">
    <property type="entry name" value="FYVE/PHD zinc finger"/>
    <property type="match status" value="1"/>
</dbReference>
<accession>A0AAD1XFG0</accession>
<keyword evidence="10" id="KW-1185">Reference proteome</keyword>
<dbReference type="Pfam" id="PF13831">
    <property type="entry name" value="PHD_2"/>
    <property type="match status" value="1"/>
</dbReference>
<dbReference type="PROSITE" id="PS50016">
    <property type="entry name" value="ZF_PHD_2"/>
    <property type="match status" value="1"/>
</dbReference>
<feature type="region of interest" description="Disordered" evidence="6">
    <location>
        <begin position="704"/>
        <end position="729"/>
    </location>
</feature>
<feature type="compositionally biased region" description="Basic residues" evidence="6">
    <location>
        <begin position="1092"/>
        <end position="1101"/>
    </location>
</feature>
<feature type="compositionally biased region" description="Low complexity" evidence="6">
    <location>
        <begin position="86"/>
        <end position="101"/>
    </location>
</feature>
<evidence type="ECO:0000256" key="1">
    <source>
        <dbReference type="ARBA" id="ARBA00022723"/>
    </source>
</evidence>
<name>A0AAD1XFG0_EUPCR</name>
<dbReference type="Pfam" id="PF13832">
    <property type="entry name" value="zf-HC5HC2H_2"/>
    <property type="match status" value="1"/>
</dbReference>